<dbReference type="Pfam" id="PF00990">
    <property type="entry name" value="GGDEF"/>
    <property type="match status" value="1"/>
</dbReference>
<dbReference type="InterPro" id="IPR001633">
    <property type="entry name" value="EAL_dom"/>
</dbReference>
<dbReference type="SUPFAM" id="SSF141868">
    <property type="entry name" value="EAL domain-like"/>
    <property type="match status" value="1"/>
</dbReference>
<protein>
    <recommendedName>
        <fullName evidence="6">Diguanylate cyclase/phosphodiesterase</fullName>
    </recommendedName>
</protein>
<feature type="domain" description="GGDEF" evidence="3">
    <location>
        <begin position="345"/>
        <end position="475"/>
    </location>
</feature>
<dbReference type="InterPro" id="IPR043128">
    <property type="entry name" value="Rev_trsase/Diguanyl_cyclase"/>
</dbReference>
<dbReference type="InterPro" id="IPR000160">
    <property type="entry name" value="GGDEF_dom"/>
</dbReference>
<evidence type="ECO:0000259" key="3">
    <source>
        <dbReference type="PROSITE" id="PS50887"/>
    </source>
</evidence>
<reference evidence="5" key="1">
    <citation type="journal article" date="2019" name="Int. J. Syst. Evol. Microbiol.">
        <title>The Global Catalogue of Microorganisms (GCM) 10K type strain sequencing project: providing services to taxonomists for standard genome sequencing and annotation.</title>
        <authorList>
            <consortium name="The Broad Institute Genomics Platform"/>
            <consortium name="The Broad Institute Genome Sequencing Center for Infectious Disease"/>
            <person name="Wu L."/>
            <person name="Ma J."/>
        </authorList>
    </citation>
    <scope>NUCLEOTIDE SEQUENCE [LARGE SCALE GENOMIC DNA]</scope>
    <source>
        <strain evidence="5">JCM 16902</strain>
    </source>
</reference>
<dbReference type="CDD" id="cd01949">
    <property type="entry name" value="GGDEF"/>
    <property type="match status" value="1"/>
</dbReference>
<feature type="transmembrane region" description="Helical" evidence="1">
    <location>
        <begin position="87"/>
        <end position="110"/>
    </location>
</feature>
<keyword evidence="1" id="KW-1133">Transmembrane helix</keyword>
<feature type="transmembrane region" description="Helical" evidence="1">
    <location>
        <begin position="7"/>
        <end position="24"/>
    </location>
</feature>
<feature type="transmembrane region" description="Helical" evidence="1">
    <location>
        <begin position="61"/>
        <end position="81"/>
    </location>
</feature>
<dbReference type="NCBIfam" id="TIGR00254">
    <property type="entry name" value="GGDEF"/>
    <property type="match status" value="1"/>
</dbReference>
<feature type="transmembrane region" description="Helical" evidence="1">
    <location>
        <begin position="257"/>
        <end position="276"/>
    </location>
</feature>
<keyword evidence="5" id="KW-1185">Reference proteome</keyword>
<dbReference type="EMBL" id="BAAAZO010000006">
    <property type="protein sequence ID" value="GAA3619580.1"/>
    <property type="molecule type" value="Genomic_DNA"/>
</dbReference>
<feature type="transmembrane region" description="Helical" evidence="1">
    <location>
        <begin position="30"/>
        <end position="49"/>
    </location>
</feature>
<dbReference type="Gene3D" id="3.20.20.450">
    <property type="entry name" value="EAL domain"/>
    <property type="match status" value="1"/>
</dbReference>
<dbReference type="RefSeq" id="WP_231480949.1">
    <property type="nucleotide sequence ID" value="NZ_BAAAZO010000006.1"/>
</dbReference>
<dbReference type="SMART" id="SM00267">
    <property type="entry name" value="GGDEF"/>
    <property type="match status" value="1"/>
</dbReference>
<feature type="transmembrane region" description="Helical" evidence="1">
    <location>
        <begin position="218"/>
        <end position="236"/>
    </location>
</feature>
<dbReference type="InterPro" id="IPR052155">
    <property type="entry name" value="Biofilm_reg_signaling"/>
</dbReference>
<evidence type="ECO:0000313" key="5">
    <source>
        <dbReference type="Proteomes" id="UP001501074"/>
    </source>
</evidence>
<dbReference type="InterPro" id="IPR029787">
    <property type="entry name" value="Nucleotide_cyclase"/>
</dbReference>
<keyword evidence="1" id="KW-0812">Transmembrane</keyword>
<evidence type="ECO:0008006" key="6">
    <source>
        <dbReference type="Google" id="ProtNLM"/>
    </source>
</evidence>
<feature type="transmembrane region" description="Helical" evidence="1">
    <location>
        <begin position="122"/>
        <end position="142"/>
    </location>
</feature>
<comment type="caution">
    <text evidence="4">The sequence shown here is derived from an EMBL/GenBank/DDBJ whole genome shotgun (WGS) entry which is preliminary data.</text>
</comment>
<dbReference type="PANTHER" id="PTHR44757:SF2">
    <property type="entry name" value="BIOFILM ARCHITECTURE MAINTENANCE PROTEIN MBAA"/>
    <property type="match status" value="1"/>
</dbReference>
<gene>
    <name evidence="4" type="ORF">GCM10022223_40520</name>
</gene>
<evidence type="ECO:0000256" key="1">
    <source>
        <dbReference type="SAM" id="Phobius"/>
    </source>
</evidence>
<dbReference type="Gene3D" id="3.30.70.270">
    <property type="match status" value="1"/>
</dbReference>
<evidence type="ECO:0000313" key="4">
    <source>
        <dbReference type="EMBL" id="GAA3619580.1"/>
    </source>
</evidence>
<evidence type="ECO:0000259" key="2">
    <source>
        <dbReference type="PROSITE" id="PS50883"/>
    </source>
</evidence>
<name>A0ABP6ZTS8_9ACTN</name>
<sequence length="753" mass="80914">MLAGRRASYLVVMVGVVLSGIYALDLGSGVNSRISGVMGFGTVAAQIVGVWRNRPSDRTPWILLILSSLSFCTGMGVRGWATRQSGLATLTGDMFSIGGYLLAGLGISVILRRRVGAQRHAVVDGIIVALGAGLIATEFFALPAVRIGERPQLVSLLAGLYPLWDIVLLLLVLNLGFSTASGLASFRFIALSMTGLLAGDIGYAIIGAQGDNVSSALLDLPFLLGFTALAAAALHPSMAEMSSVRPRPVQSWSATRLSLIVPALATPVAVLLATGGTPHNNVPLALTTAGLIGALVFRSVSAVRSNAEIQRGLLYRATHDPLTGLPNRDALTQHMAEMMSSRRSDGVWVVYLDLNGFKLVNDHWGHEAGDLLLVEVARRLGELTRDSAMFARISGDEFAVADSGQTIHAAALAERIQTELSRPIELPGIELMTVASIGIALLTDQRDAESLLRDADLAMYRAKAEGRVRVFDSGMRQTVNERVEIELALRAAVQRNELWVSYQPIVDTRTGRAMGAEALVRWTHPVRGPISPVEFIPVAEETGLIEEIGTFVLEEALRQMALWRDEGLLPENFYVSVNASARQLRDHSLGRTISDGLRVYRLGGDRLTMEITESILMGDHQQVIEVLTGLRGLGIGLSVDDFGTGYSSLSYLSRFPVTTVKVDRAFVTGLGVDPGDEAIVRAIVAMSTALHLNVIAEGVETEQQRDVLAGLDVTRCQGWLWGKAVAHDEFATKHLRPLVEDPARPAQHEAGAA</sequence>
<dbReference type="PROSITE" id="PS50883">
    <property type="entry name" value="EAL"/>
    <property type="match status" value="1"/>
</dbReference>
<dbReference type="CDD" id="cd01948">
    <property type="entry name" value="EAL"/>
    <property type="match status" value="1"/>
</dbReference>
<organism evidence="4 5">
    <name type="scientific">Kineosporia mesophila</name>
    <dbReference type="NCBI Taxonomy" id="566012"/>
    <lineage>
        <taxon>Bacteria</taxon>
        <taxon>Bacillati</taxon>
        <taxon>Actinomycetota</taxon>
        <taxon>Actinomycetes</taxon>
        <taxon>Kineosporiales</taxon>
        <taxon>Kineosporiaceae</taxon>
        <taxon>Kineosporia</taxon>
    </lineage>
</organism>
<dbReference type="Pfam" id="PF00563">
    <property type="entry name" value="EAL"/>
    <property type="match status" value="1"/>
</dbReference>
<dbReference type="PANTHER" id="PTHR44757">
    <property type="entry name" value="DIGUANYLATE CYCLASE DGCP"/>
    <property type="match status" value="1"/>
</dbReference>
<dbReference type="SMART" id="SM00052">
    <property type="entry name" value="EAL"/>
    <property type="match status" value="1"/>
</dbReference>
<feature type="domain" description="EAL" evidence="2">
    <location>
        <begin position="482"/>
        <end position="738"/>
    </location>
</feature>
<feature type="transmembrane region" description="Helical" evidence="1">
    <location>
        <begin position="154"/>
        <end position="176"/>
    </location>
</feature>
<proteinExistence type="predicted"/>
<dbReference type="SUPFAM" id="SSF55073">
    <property type="entry name" value="Nucleotide cyclase"/>
    <property type="match status" value="1"/>
</dbReference>
<accession>A0ABP6ZTS8</accession>
<dbReference type="PROSITE" id="PS50887">
    <property type="entry name" value="GGDEF"/>
    <property type="match status" value="1"/>
</dbReference>
<feature type="transmembrane region" description="Helical" evidence="1">
    <location>
        <begin position="188"/>
        <end position="206"/>
    </location>
</feature>
<keyword evidence="1" id="KW-0472">Membrane</keyword>
<dbReference type="Proteomes" id="UP001501074">
    <property type="component" value="Unassembled WGS sequence"/>
</dbReference>
<dbReference type="InterPro" id="IPR035919">
    <property type="entry name" value="EAL_sf"/>
</dbReference>